<reference evidence="1 2" key="1">
    <citation type="submission" date="2014-07" db="EMBL/GenBank/DDBJ databases">
        <title>Methanogenic archaea and the global carbon cycle.</title>
        <authorList>
            <person name="Henriksen J.R."/>
            <person name="Luke J."/>
            <person name="Reinhart S."/>
            <person name="Benedict M.N."/>
            <person name="Youngblut N.D."/>
            <person name="Metcalf M.E."/>
            <person name="Whitaker R.J."/>
            <person name="Metcalf W.W."/>
        </authorList>
    </citation>
    <scope>NUCLEOTIDE SEQUENCE [LARGE SCALE GENOMIC DNA]</scope>
    <source>
        <strain evidence="1 2">C2J</strain>
    </source>
</reference>
<dbReference type="EMBL" id="CP009508">
    <property type="protein sequence ID" value="AKB36884.1"/>
    <property type="molecule type" value="Genomic_DNA"/>
</dbReference>
<dbReference type="AlphaFoldDB" id="A0A0E3PQL8"/>
<accession>A0A0E3PQL8</accession>
<dbReference type="PANTHER" id="PTHR42834:SF1">
    <property type="entry name" value="ENDONUCLEASE_EXONUCLEASE_PHOSPHATASE FAMILY PROTEIN (AFU_ORTHOLOGUE AFUA_3G09210)"/>
    <property type="match status" value="1"/>
</dbReference>
<evidence type="ECO:0000313" key="1">
    <source>
        <dbReference type="EMBL" id="AKB36884.1"/>
    </source>
</evidence>
<dbReference type="RefSeq" id="WP_052727290.1">
    <property type="nucleotide sequence ID" value="NZ_CP009508.1"/>
</dbReference>
<dbReference type="PANTHER" id="PTHR42834">
    <property type="entry name" value="ENDONUCLEASE/EXONUCLEASE/PHOSPHATASE FAMILY PROTEIN (AFU_ORTHOLOGUE AFUA_3G09210)"/>
    <property type="match status" value="1"/>
</dbReference>
<dbReference type="Proteomes" id="UP000033123">
    <property type="component" value="Chromosome"/>
</dbReference>
<proteinExistence type="predicted"/>
<dbReference type="CDD" id="cd04486">
    <property type="entry name" value="YhcR_OBF_like"/>
    <property type="match status" value="1"/>
</dbReference>
<sequence>MSFIFLAGITLILTINCSLAQEDITAINVIQGEGLASPLIGENVSVEAIVVGDFQGKDKLNGFYLQEEDRDADNLPETSEGIFVYDPGELGKIENVSIGDTVRVTGIVKETFGLTQIKLSEITKLNGTASSYQVTVLPVTLPAADIKYFERYEGMLVELPQEFIITSNHNFALYGEKTLFPSSRLPNPTSLSKPGRTAITFQTLNQRSKLILDDGSKKSYPDPGAFPLTLRSGDSVQGITGILSFGFGEYRIHPQSIRNMSVSNPRPHKPESVGSTIKIARFNVENYLNGDGQGGGFQTSRGAKSQAEFERQRAKIFDAITDI</sequence>
<protein>
    <submittedName>
        <fullName evidence="1">Uncharacterized protein</fullName>
    </submittedName>
</protein>
<dbReference type="PATRIC" id="fig|1434118.4.peg.2945"/>
<dbReference type="KEGG" id="msj:MSSAC_2294"/>
<evidence type="ECO:0000313" key="2">
    <source>
        <dbReference type="Proteomes" id="UP000033123"/>
    </source>
</evidence>
<organism evidence="1 2">
    <name type="scientific">Methanosarcina siciliae C2J</name>
    <dbReference type="NCBI Taxonomy" id="1434118"/>
    <lineage>
        <taxon>Archaea</taxon>
        <taxon>Methanobacteriati</taxon>
        <taxon>Methanobacteriota</taxon>
        <taxon>Stenosarchaea group</taxon>
        <taxon>Methanomicrobia</taxon>
        <taxon>Methanosarcinales</taxon>
        <taxon>Methanosarcinaceae</taxon>
        <taxon>Methanosarcina</taxon>
    </lineage>
</organism>
<name>A0A0E3PQL8_9EURY</name>
<gene>
    <name evidence="1" type="ORF">MSSAC_2294</name>
</gene>
<dbReference type="GeneID" id="24871916"/>
<dbReference type="HOGENOM" id="CLU_859466_0_0_2"/>